<dbReference type="PROSITE" id="PS51462">
    <property type="entry name" value="NUDIX"/>
    <property type="match status" value="1"/>
</dbReference>
<organism evidence="8 9">
    <name type="scientific">Bittarella massiliensis</name>
    <name type="common">ex Durand et al. 2017</name>
    <dbReference type="NCBI Taxonomy" id="1720313"/>
    <lineage>
        <taxon>Bacteria</taxon>
        <taxon>Bacillati</taxon>
        <taxon>Bacillota</taxon>
        <taxon>Clostridia</taxon>
        <taxon>Eubacteriales</taxon>
        <taxon>Oscillospiraceae</taxon>
        <taxon>Bittarella (ex Durand et al. 2017)</taxon>
    </lineage>
</organism>
<sequence length="131" mass="14974">MVYTKEGGQLRFLLIRHKKGGHWAFPKGHMEAGESERQTARREILEETGVQVKMQGKFRESVAYDIGTIIHKTVVYFLCEIVGAPEVTIQEEEISDYAFFGPDEVPGHLTYSNDKHTFAKALRYIKSRNLA</sequence>
<feature type="domain" description="Nudix hydrolase" evidence="7">
    <location>
        <begin position="1"/>
        <end position="126"/>
    </location>
</feature>
<gene>
    <name evidence="8" type="ORF">NE646_13005</name>
</gene>
<evidence type="ECO:0000256" key="3">
    <source>
        <dbReference type="ARBA" id="ARBA00022741"/>
    </source>
</evidence>
<keyword evidence="4 6" id="KW-0378">Hydrolase</keyword>
<evidence type="ECO:0000259" key="7">
    <source>
        <dbReference type="PROSITE" id="PS51462"/>
    </source>
</evidence>
<dbReference type="PROSITE" id="PS00893">
    <property type="entry name" value="NUDIX_BOX"/>
    <property type="match status" value="1"/>
</dbReference>
<dbReference type="InterPro" id="IPR015797">
    <property type="entry name" value="NUDIX_hydrolase-like_dom_sf"/>
</dbReference>
<dbReference type="GO" id="GO:0006754">
    <property type="term" value="P:ATP biosynthetic process"/>
    <property type="evidence" value="ECO:0007669"/>
    <property type="project" value="TreeGrafter"/>
</dbReference>
<comment type="caution">
    <text evidence="8">The sequence shown here is derived from an EMBL/GenBank/DDBJ whole genome shotgun (WGS) entry which is preliminary data.</text>
</comment>
<reference evidence="8" key="1">
    <citation type="submission" date="2022-06" db="EMBL/GenBank/DDBJ databases">
        <title>Isolation of gut microbiota from human fecal samples.</title>
        <authorList>
            <person name="Pamer E.G."/>
            <person name="Barat B."/>
            <person name="Waligurski E."/>
            <person name="Medina S."/>
            <person name="Paddock L."/>
            <person name="Mostad J."/>
        </authorList>
    </citation>
    <scope>NUCLEOTIDE SEQUENCE</scope>
    <source>
        <strain evidence="8">DFI.7.96</strain>
    </source>
</reference>
<evidence type="ECO:0000256" key="6">
    <source>
        <dbReference type="RuleBase" id="RU003476"/>
    </source>
</evidence>
<evidence type="ECO:0000256" key="4">
    <source>
        <dbReference type="ARBA" id="ARBA00022801"/>
    </source>
</evidence>
<dbReference type="Proteomes" id="UP001205063">
    <property type="component" value="Unassembled WGS sequence"/>
</dbReference>
<dbReference type="GO" id="GO:0006167">
    <property type="term" value="P:AMP biosynthetic process"/>
    <property type="evidence" value="ECO:0007669"/>
    <property type="project" value="TreeGrafter"/>
</dbReference>
<dbReference type="PRINTS" id="PR00502">
    <property type="entry name" value="NUDIXFAMILY"/>
</dbReference>
<dbReference type="PANTHER" id="PTHR21340">
    <property type="entry name" value="DIADENOSINE 5,5-P1,P4-TETRAPHOSPHATE PYROPHOSPHOHYDROLASE MUTT"/>
    <property type="match status" value="1"/>
</dbReference>
<dbReference type="CDD" id="cd03428">
    <property type="entry name" value="NUDIX_Ap4A_Nudt2"/>
    <property type="match status" value="1"/>
</dbReference>
<dbReference type="Pfam" id="PF00293">
    <property type="entry name" value="NUDIX"/>
    <property type="match status" value="1"/>
</dbReference>
<dbReference type="InterPro" id="IPR020084">
    <property type="entry name" value="NUDIX_hydrolase_CS"/>
</dbReference>
<dbReference type="RefSeq" id="WP_368044617.1">
    <property type="nucleotide sequence ID" value="NZ_JACMSD010000010.1"/>
</dbReference>
<dbReference type="PANTHER" id="PTHR21340:SF0">
    <property type="entry name" value="BIS(5'-NUCLEOSYL)-TETRAPHOSPHATASE [ASYMMETRICAL]"/>
    <property type="match status" value="1"/>
</dbReference>
<dbReference type="SUPFAM" id="SSF55811">
    <property type="entry name" value="Nudix"/>
    <property type="match status" value="1"/>
</dbReference>
<evidence type="ECO:0000256" key="2">
    <source>
        <dbReference type="ARBA" id="ARBA00018911"/>
    </source>
</evidence>
<keyword evidence="3" id="KW-0547">Nucleotide-binding</keyword>
<protein>
    <recommendedName>
        <fullName evidence="2">Bis(5'-nucleosyl)-tetraphosphatase [asymmetrical]</fullName>
    </recommendedName>
    <alternativeName>
        <fullName evidence="5">Diadenosine 5',5'''-P1,P4-tetraphosphate asymmetrical hydrolase</fullName>
    </alternativeName>
</protein>
<dbReference type="InterPro" id="IPR051325">
    <property type="entry name" value="Nudix_hydrolase_domain"/>
</dbReference>
<evidence type="ECO:0000313" key="9">
    <source>
        <dbReference type="Proteomes" id="UP001205063"/>
    </source>
</evidence>
<dbReference type="Gene3D" id="3.90.79.10">
    <property type="entry name" value="Nucleoside Triphosphate Pyrophosphohydrolase"/>
    <property type="match status" value="1"/>
</dbReference>
<evidence type="ECO:0000256" key="1">
    <source>
        <dbReference type="ARBA" id="ARBA00005582"/>
    </source>
</evidence>
<evidence type="ECO:0000313" key="8">
    <source>
        <dbReference type="EMBL" id="MCQ4950575.1"/>
    </source>
</evidence>
<comment type="similarity">
    <text evidence="1 6">Belongs to the Nudix hydrolase family.</text>
</comment>
<dbReference type="InterPro" id="IPR003565">
    <property type="entry name" value="Tetra_PHTase"/>
</dbReference>
<dbReference type="InterPro" id="IPR020476">
    <property type="entry name" value="Nudix_hydrolase"/>
</dbReference>
<evidence type="ECO:0000256" key="5">
    <source>
        <dbReference type="ARBA" id="ARBA00032644"/>
    </source>
</evidence>
<dbReference type="InterPro" id="IPR000086">
    <property type="entry name" value="NUDIX_hydrolase_dom"/>
</dbReference>
<proteinExistence type="inferred from homology"/>
<dbReference type="EMBL" id="JANGAB010000011">
    <property type="protein sequence ID" value="MCQ4950575.1"/>
    <property type="molecule type" value="Genomic_DNA"/>
</dbReference>
<dbReference type="GO" id="GO:0004081">
    <property type="term" value="F:bis(5'-nucleosyl)-tetraphosphatase (asymmetrical) activity"/>
    <property type="evidence" value="ECO:0007669"/>
    <property type="project" value="TreeGrafter"/>
</dbReference>
<accession>A0AAW5KGU8</accession>
<name>A0AAW5KGU8_9FIRM</name>
<dbReference type="GO" id="GO:0000166">
    <property type="term" value="F:nucleotide binding"/>
    <property type="evidence" value="ECO:0007669"/>
    <property type="project" value="UniProtKB-KW"/>
</dbReference>
<dbReference type="AlphaFoldDB" id="A0AAW5KGU8"/>